<dbReference type="SUPFAM" id="SSF54001">
    <property type="entry name" value="Cysteine proteinases"/>
    <property type="match status" value="1"/>
</dbReference>
<dbReference type="AlphaFoldDB" id="A0A1X6Y3S7"/>
<reference evidence="3 4" key="1">
    <citation type="submission" date="2017-03" db="EMBL/GenBank/DDBJ databases">
        <authorList>
            <person name="Afonso C.L."/>
            <person name="Miller P.J."/>
            <person name="Scott M.A."/>
            <person name="Spackman E."/>
            <person name="Goraichik I."/>
            <person name="Dimitrov K.M."/>
            <person name="Suarez D.L."/>
            <person name="Swayne D.E."/>
        </authorList>
    </citation>
    <scope>NUCLEOTIDE SEQUENCE [LARGE SCALE GENOMIC DNA]</scope>
    <source>
        <strain evidence="3 4">CECT 7751</strain>
    </source>
</reference>
<dbReference type="Pfam" id="PF05257">
    <property type="entry name" value="CHAP"/>
    <property type="match status" value="1"/>
</dbReference>
<gene>
    <name evidence="3" type="ORF">PSM7751_00023</name>
</gene>
<evidence type="ECO:0000313" key="3">
    <source>
        <dbReference type="EMBL" id="SLN09900.1"/>
    </source>
</evidence>
<accession>A0A1X6Y3S7</accession>
<organism evidence="3 4">
    <name type="scientific">Pseudooceanicola marinus</name>
    <dbReference type="NCBI Taxonomy" id="396013"/>
    <lineage>
        <taxon>Bacteria</taxon>
        <taxon>Pseudomonadati</taxon>
        <taxon>Pseudomonadota</taxon>
        <taxon>Alphaproteobacteria</taxon>
        <taxon>Rhodobacterales</taxon>
        <taxon>Paracoccaceae</taxon>
        <taxon>Pseudooceanicola</taxon>
    </lineage>
</organism>
<sequence>MRFTTPRRLVALLGLMATTACTQMPQEETPGIHPQRLSFAMEEVDALKSRGARVWCVPFARNLSGVEIRGNARTWWPQAQEAYPVSKAPEVGAVMAFSATNSMPLGHVAVVSAKQGDRRLLIDHANWHRNEVSLGMAVIDVSEANDWSRVRVETNPGAFGSVYPVEGFILPGA</sequence>
<dbReference type="Gene3D" id="3.90.1720.10">
    <property type="entry name" value="endopeptidase domain like (from Nostoc punctiforme)"/>
    <property type="match status" value="1"/>
</dbReference>
<dbReference type="PROSITE" id="PS50911">
    <property type="entry name" value="CHAP"/>
    <property type="match status" value="1"/>
</dbReference>
<dbReference type="EMBL" id="FWFN01000001">
    <property type="protein sequence ID" value="SLN09900.1"/>
    <property type="molecule type" value="Genomic_DNA"/>
</dbReference>
<proteinExistence type="predicted"/>
<feature type="signal peptide" evidence="1">
    <location>
        <begin position="1"/>
        <end position="22"/>
    </location>
</feature>
<evidence type="ECO:0000259" key="2">
    <source>
        <dbReference type="PROSITE" id="PS50911"/>
    </source>
</evidence>
<evidence type="ECO:0000313" key="4">
    <source>
        <dbReference type="Proteomes" id="UP000193963"/>
    </source>
</evidence>
<dbReference type="InterPro" id="IPR007921">
    <property type="entry name" value="CHAP_dom"/>
</dbReference>
<feature type="domain" description="Peptidase C51" evidence="2">
    <location>
        <begin position="31"/>
        <end position="151"/>
    </location>
</feature>
<dbReference type="Proteomes" id="UP000193963">
    <property type="component" value="Unassembled WGS sequence"/>
</dbReference>
<dbReference type="InterPro" id="IPR038765">
    <property type="entry name" value="Papain-like_cys_pep_sf"/>
</dbReference>
<keyword evidence="1" id="KW-0732">Signal</keyword>
<dbReference type="PROSITE" id="PS51257">
    <property type="entry name" value="PROKAR_LIPOPROTEIN"/>
    <property type="match status" value="1"/>
</dbReference>
<protein>
    <submittedName>
        <fullName evidence="3">CHAP domain protein</fullName>
    </submittedName>
</protein>
<feature type="chain" id="PRO_5012710709" evidence="1">
    <location>
        <begin position="23"/>
        <end position="173"/>
    </location>
</feature>
<keyword evidence="4" id="KW-1185">Reference proteome</keyword>
<evidence type="ECO:0000256" key="1">
    <source>
        <dbReference type="SAM" id="SignalP"/>
    </source>
</evidence>
<name>A0A1X6Y3S7_9RHOB</name>